<proteinExistence type="predicted"/>
<organism evidence="4 5">
    <name type="scientific">Weissella coleopterorum</name>
    <dbReference type="NCBI Taxonomy" id="2714949"/>
    <lineage>
        <taxon>Bacteria</taxon>
        <taxon>Bacillati</taxon>
        <taxon>Bacillota</taxon>
        <taxon>Bacilli</taxon>
        <taxon>Lactobacillales</taxon>
        <taxon>Lactobacillaceae</taxon>
        <taxon>Weissella</taxon>
    </lineage>
</organism>
<dbReference type="PANTHER" id="PTHR41259:SF1">
    <property type="entry name" value="DOUBLE-STRAND BREAK REPAIR RAD50 ATPASE, PUTATIVE-RELATED"/>
    <property type="match status" value="1"/>
</dbReference>
<feature type="coiled-coil region" evidence="1">
    <location>
        <begin position="294"/>
        <end position="338"/>
    </location>
</feature>
<dbReference type="InterPro" id="IPR038734">
    <property type="entry name" value="YhaN_AAA"/>
</dbReference>
<feature type="coiled-coil region" evidence="1">
    <location>
        <begin position="186"/>
        <end position="237"/>
    </location>
</feature>
<gene>
    <name evidence="4" type="ORF">G7084_03570</name>
</gene>
<name>A0A6G8AZR3_9LACO</name>
<dbReference type="Gene3D" id="3.40.50.300">
    <property type="entry name" value="P-loop containing nucleotide triphosphate hydrolases"/>
    <property type="match status" value="2"/>
</dbReference>
<dbReference type="EMBL" id="CP049888">
    <property type="protein sequence ID" value="QIL50477.1"/>
    <property type="molecule type" value="Genomic_DNA"/>
</dbReference>
<evidence type="ECO:0000259" key="3">
    <source>
        <dbReference type="Pfam" id="PF13514"/>
    </source>
</evidence>
<dbReference type="KEGG" id="wco:G7084_03570"/>
<keyword evidence="5" id="KW-1185">Reference proteome</keyword>
<accession>A0A6G8AZR3</accession>
<evidence type="ECO:0000256" key="1">
    <source>
        <dbReference type="SAM" id="Coils"/>
    </source>
</evidence>
<keyword evidence="2" id="KW-1133">Transmembrane helix</keyword>
<keyword evidence="1" id="KW-0175">Coiled coil</keyword>
<dbReference type="RefSeq" id="WP_166010123.1">
    <property type="nucleotide sequence ID" value="NZ_CP049888.1"/>
</dbReference>
<dbReference type="InterPro" id="IPR027417">
    <property type="entry name" value="P-loop_NTPase"/>
</dbReference>
<feature type="transmembrane region" description="Helical" evidence="2">
    <location>
        <begin position="397"/>
        <end position="413"/>
    </location>
</feature>
<dbReference type="Proteomes" id="UP000500741">
    <property type="component" value="Chromosome"/>
</dbReference>
<dbReference type="PANTHER" id="PTHR41259">
    <property type="entry name" value="DOUBLE-STRAND BREAK REPAIR RAD50 ATPASE, PUTATIVE-RELATED"/>
    <property type="match status" value="1"/>
</dbReference>
<feature type="domain" description="YhaN AAA" evidence="3">
    <location>
        <begin position="1"/>
        <end position="202"/>
    </location>
</feature>
<sequence length="775" mass="89226">MWIKKAEINSFGQFQQMEFVFEDNFQVVFGLNEAGKTTLHQFIGGVLFGFPTARGTKKKTFENQAGGTYGGSIILNHHNRDYLVTRLGRTESHLKLVDLQNDQEYANPETQLQAIIAPLNLDLFNAIYSFDQEALLKIFNLRPDSFNDYLRSIATPGAEEWMQVATDLDKKAAMNMGRTKTAKRPLNQALNQLNQLETQYKQRLKLSPNLTELELQIKQSNENLMTLKERQQVQQKQSTKHSNLAAYRPAFQQLKVLQLDLNARPAILPEKIVEQLQTLDTQVQAIETHQPADLNHSQVQIEKAEQGLTQLDQKNLLIQQIQKDLKDDEVQLHMLQSKWQLDVLPRPLNGEQLNAFHQSKKQSDKAINFSEPTTLIGGGLIVFGLLFLLFKQIGGSIGLLLIGLGLIGWQFFGKGQQPNDSMDLTTIDPVYKKLTLDMVDLVQADARQQLVLKTKMATDQEQLHDALQQVDLLERQLAWLGTNVESGQWKTNLTELKVGRQQYQRQQAQLLKMQTKIQSLLNQLGLIDWDAFQKRLLDDRRTNEMLEKERLLNEQLKNVDIKALENLPTDDRQIQDQQILLQEINQQQTKLTKLEYQWQQIKQDDSLAYLNQQLADERTQVFEDLKQYFVDKLLSQWIQLTLNQTIGKRLPKLVETAGEYLNILTNGRYVEIKYTKTLLKAKNKQGELLNLIDLSKGTAEQIYVALRLAFIKQMDQTAKLPLLIDDAFVDFDADRRRNLITILEQFVADGHQVIYFTAHQINQTNVINLSNSEWE</sequence>
<dbReference type="SUPFAM" id="SSF52540">
    <property type="entry name" value="P-loop containing nucleoside triphosphate hydrolases"/>
    <property type="match status" value="1"/>
</dbReference>
<feature type="transmembrane region" description="Helical" evidence="2">
    <location>
        <begin position="372"/>
        <end position="390"/>
    </location>
</feature>
<evidence type="ECO:0000313" key="4">
    <source>
        <dbReference type="EMBL" id="QIL50477.1"/>
    </source>
</evidence>
<dbReference type="AlphaFoldDB" id="A0A6G8AZR3"/>
<reference evidence="4 5" key="1">
    <citation type="submission" date="2020-03" db="EMBL/GenBank/DDBJ databases">
        <title>Weissella sp. nov., isolated from Cybister lewisianus.</title>
        <authorList>
            <person name="Hyun D.-W."/>
            <person name="Bae J.-W."/>
        </authorList>
    </citation>
    <scope>NUCLEOTIDE SEQUENCE [LARGE SCALE GENOMIC DNA]</scope>
    <source>
        <strain evidence="4 5">HDW19</strain>
    </source>
</reference>
<protein>
    <submittedName>
        <fullName evidence="4">AAA family ATPase</fullName>
    </submittedName>
</protein>
<keyword evidence="2" id="KW-0812">Transmembrane</keyword>
<keyword evidence="2" id="KW-0472">Membrane</keyword>
<dbReference type="Pfam" id="PF13514">
    <property type="entry name" value="AAA_27"/>
    <property type="match status" value="1"/>
</dbReference>
<evidence type="ECO:0000313" key="5">
    <source>
        <dbReference type="Proteomes" id="UP000500741"/>
    </source>
</evidence>
<evidence type="ECO:0000256" key="2">
    <source>
        <dbReference type="SAM" id="Phobius"/>
    </source>
</evidence>